<comment type="caution">
    <text evidence="7">The sequence shown here is derived from an EMBL/GenBank/DDBJ whole genome shotgun (WGS) entry which is preliminary data.</text>
</comment>
<reference evidence="7 8" key="1">
    <citation type="submission" date="2019-02" db="EMBL/GenBank/DDBJ databases">
        <title>Deep-cultivation of Planctomycetes and their phenomic and genomic characterization uncovers novel biology.</title>
        <authorList>
            <person name="Wiegand S."/>
            <person name="Jogler M."/>
            <person name="Boedeker C."/>
            <person name="Pinto D."/>
            <person name="Vollmers J."/>
            <person name="Rivas-Marin E."/>
            <person name="Kohn T."/>
            <person name="Peeters S.H."/>
            <person name="Heuer A."/>
            <person name="Rast P."/>
            <person name="Oberbeckmann S."/>
            <person name="Bunk B."/>
            <person name="Jeske O."/>
            <person name="Meyerdierks A."/>
            <person name="Storesund J.E."/>
            <person name="Kallscheuer N."/>
            <person name="Luecker S."/>
            <person name="Lage O.M."/>
            <person name="Pohl T."/>
            <person name="Merkel B.J."/>
            <person name="Hornburger P."/>
            <person name="Mueller R.-W."/>
            <person name="Bruemmer F."/>
            <person name="Labrenz M."/>
            <person name="Spormann A.M."/>
            <person name="Op Den Camp H."/>
            <person name="Overmann J."/>
            <person name="Amann R."/>
            <person name="Jetten M.S.M."/>
            <person name="Mascher T."/>
            <person name="Medema M.H."/>
            <person name="Devos D.P."/>
            <person name="Kaster A.-K."/>
            <person name="Ovreas L."/>
            <person name="Rohde M."/>
            <person name="Galperin M.Y."/>
            <person name="Jogler C."/>
        </authorList>
    </citation>
    <scope>NUCLEOTIDE SEQUENCE [LARGE SCALE GENOMIC DNA]</scope>
    <source>
        <strain evidence="7 8">Poly51</strain>
    </source>
</reference>
<dbReference type="Gene3D" id="3.90.20.20">
    <property type="match status" value="1"/>
</dbReference>
<dbReference type="InterPro" id="IPR000740">
    <property type="entry name" value="GrpE"/>
</dbReference>
<dbReference type="GO" id="GO:0042803">
    <property type="term" value="F:protein homodimerization activity"/>
    <property type="evidence" value="ECO:0007669"/>
    <property type="project" value="InterPro"/>
</dbReference>
<dbReference type="GO" id="GO:0005737">
    <property type="term" value="C:cytoplasm"/>
    <property type="evidence" value="ECO:0007669"/>
    <property type="project" value="UniProtKB-SubCell"/>
</dbReference>
<dbReference type="CDD" id="cd00446">
    <property type="entry name" value="GrpE"/>
    <property type="match status" value="1"/>
</dbReference>
<keyword evidence="3 4" id="KW-0346">Stress response</keyword>
<dbReference type="EMBL" id="SJPW01000001">
    <property type="protein sequence ID" value="TWU60488.1"/>
    <property type="molecule type" value="Genomic_DNA"/>
</dbReference>
<dbReference type="Proteomes" id="UP000318288">
    <property type="component" value="Unassembled WGS sequence"/>
</dbReference>
<gene>
    <name evidence="3" type="primary">grpE</name>
    <name evidence="7" type="ORF">Poly51_07640</name>
</gene>
<dbReference type="HAMAP" id="MF_01151">
    <property type="entry name" value="GrpE"/>
    <property type="match status" value="1"/>
</dbReference>
<dbReference type="RefSeq" id="WP_146454328.1">
    <property type="nucleotide sequence ID" value="NZ_SJPW01000001.1"/>
</dbReference>
<evidence type="ECO:0000256" key="6">
    <source>
        <dbReference type="SAM" id="MobiDB-lite"/>
    </source>
</evidence>
<dbReference type="GO" id="GO:0000774">
    <property type="term" value="F:adenyl-nucleotide exchange factor activity"/>
    <property type="evidence" value="ECO:0007669"/>
    <property type="project" value="InterPro"/>
</dbReference>
<sequence length="195" mass="21453">MTNENNDEKIDDEFEATDAAFEASDEEGGQSATVQFTETRDDEMDRLRQAADSADKRVLMAQAEAENFRKRMRRDFEDQLKFAAVPLVSDMLQVRDNLHRAMESAGDDEAVAGLKGGIAIVAKQLDDTLAKHSIREIPALGELFDPNYHEAISQMPSDQPAGMVAHVAATGFQMHDRVIRPSQVIVSTGNGDTEG</sequence>
<evidence type="ECO:0000256" key="4">
    <source>
        <dbReference type="RuleBase" id="RU000639"/>
    </source>
</evidence>
<dbReference type="AlphaFoldDB" id="A0A5C6FGC1"/>
<dbReference type="InterPro" id="IPR013805">
    <property type="entry name" value="GrpE_CC"/>
</dbReference>
<dbReference type="OrthoDB" id="9812586at2"/>
<dbReference type="SUPFAM" id="SSF51064">
    <property type="entry name" value="Head domain of nucleotide exchange factor GrpE"/>
    <property type="match status" value="1"/>
</dbReference>
<evidence type="ECO:0000256" key="3">
    <source>
        <dbReference type="HAMAP-Rule" id="MF_01151"/>
    </source>
</evidence>
<evidence type="ECO:0000313" key="7">
    <source>
        <dbReference type="EMBL" id="TWU60488.1"/>
    </source>
</evidence>
<organism evidence="7 8">
    <name type="scientific">Rubripirellula tenax</name>
    <dbReference type="NCBI Taxonomy" id="2528015"/>
    <lineage>
        <taxon>Bacteria</taxon>
        <taxon>Pseudomonadati</taxon>
        <taxon>Planctomycetota</taxon>
        <taxon>Planctomycetia</taxon>
        <taxon>Pirellulales</taxon>
        <taxon>Pirellulaceae</taxon>
        <taxon>Rubripirellula</taxon>
    </lineage>
</organism>
<dbReference type="GO" id="GO:0006457">
    <property type="term" value="P:protein folding"/>
    <property type="evidence" value="ECO:0007669"/>
    <property type="project" value="InterPro"/>
</dbReference>
<proteinExistence type="inferred from homology"/>
<evidence type="ECO:0000256" key="2">
    <source>
        <dbReference type="ARBA" id="ARBA00023186"/>
    </source>
</evidence>
<dbReference type="SUPFAM" id="SSF58014">
    <property type="entry name" value="Coiled-coil domain of nucleotide exchange factor GrpE"/>
    <property type="match status" value="1"/>
</dbReference>
<dbReference type="Pfam" id="PF01025">
    <property type="entry name" value="GrpE"/>
    <property type="match status" value="1"/>
</dbReference>
<accession>A0A5C6FGC1</accession>
<evidence type="ECO:0000313" key="8">
    <source>
        <dbReference type="Proteomes" id="UP000318288"/>
    </source>
</evidence>
<keyword evidence="8" id="KW-1185">Reference proteome</keyword>
<evidence type="ECO:0000256" key="1">
    <source>
        <dbReference type="ARBA" id="ARBA00009054"/>
    </source>
</evidence>
<comment type="subcellular location">
    <subcellularLocation>
        <location evidence="3">Cytoplasm</location>
    </subcellularLocation>
</comment>
<dbReference type="PANTHER" id="PTHR21237">
    <property type="entry name" value="GRPE PROTEIN"/>
    <property type="match status" value="1"/>
</dbReference>
<dbReference type="PROSITE" id="PS01071">
    <property type="entry name" value="GRPE"/>
    <property type="match status" value="1"/>
</dbReference>
<keyword evidence="3" id="KW-0963">Cytoplasm</keyword>
<protein>
    <recommendedName>
        <fullName evidence="3 4">Protein GrpE</fullName>
    </recommendedName>
    <alternativeName>
        <fullName evidence="3">HSP-70 cofactor</fullName>
    </alternativeName>
</protein>
<feature type="region of interest" description="Disordered" evidence="6">
    <location>
        <begin position="1"/>
        <end position="42"/>
    </location>
</feature>
<dbReference type="GO" id="GO:0051082">
    <property type="term" value="F:unfolded protein binding"/>
    <property type="evidence" value="ECO:0007669"/>
    <property type="project" value="TreeGrafter"/>
</dbReference>
<evidence type="ECO:0000256" key="5">
    <source>
        <dbReference type="RuleBase" id="RU004478"/>
    </source>
</evidence>
<dbReference type="PRINTS" id="PR00773">
    <property type="entry name" value="GRPEPROTEIN"/>
</dbReference>
<dbReference type="InterPro" id="IPR009012">
    <property type="entry name" value="GrpE_head"/>
</dbReference>
<comment type="similarity">
    <text evidence="1 3 5">Belongs to the GrpE family.</text>
</comment>
<comment type="subunit">
    <text evidence="3">Homodimer.</text>
</comment>
<comment type="function">
    <text evidence="3 4">Participates actively in the response to hyperosmotic and heat shock by preventing the aggregation of stress-denatured proteins, in association with DnaK and GrpE. It is the nucleotide exchange factor for DnaK and may function as a thermosensor. Unfolded proteins bind initially to DnaJ; upon interaction with the DnaJ-bound protein, DnaK hydrolyzes its bound ATP, resulting in the formation of a stable complex. GrpE releases ADP from DnaK; ATP binding to DnaK triggers the release of the substrate protein, thus completing the reaction cycle. Several rounds of ATP-dependent interactions between DnaJ, DnaK and GrpE are required for fully efficient folding.</text>
</comment>
<name>A0A5C6FGC1_9BACT</name>
<dbReference type="PANTHER" id="PTHR21237:SF23">
    <property type="entry name" value="GRPE PROTEIN HOMOLOG, MITOCHONDRIAL"/>
    <property type="match status" value="1"/>
</dbReference>
<dbReference type="Gene3D" id="2.30.22.10">
    <property type="entry name" value="Head domain of nucleotide exchange factor GrpE"/>
    <property type="match status" value="1"/>
</dbReference>
<keyword evidence="2 3" id="KW-0143">Chaperone</keyword>
<dbReference type="GO" id="GO:0051087">
    <property type="term" value="F:protein-folding chaperone binding"/>
    <property type="evidence" value="ECO:0007669"/>
    <property type="project" value="InterPro"/>
</dbReference>